<protein>
    <recommendedName>
        <fullName evidence="5">Probable chorismate pyruvate-lyase</fullName>
        <shortName evidence="5">CL</shortName>
        <shortName evidence="5">CPL</shortName>
        <ecNumber evidence="5">4.1.3.40</ecNumber>
    </recommendedName>
</protein>
<dbReference type="GO" id="GO:0006744">
    <property type="term" value="P:ubiquinone biosynthetic process"/>
    <property type="evidence" value="ECO:0007669"/>
    <property type="project" value="UniProtKB-UniRule"/>
</dbReference>
<evidence type="ECO:0000256" key="3">
    <source>
        <dbReference type="ARBA" id="ARBA00023239"/>
    </source>
</evidence>
<dbReference type="PANTHER" id="PTHR38683:SF1">
    <property type="entry name" value="CHORISMATE PYRUVATE-LYASE"/>
    <property type="match status" value="1"/>
</dbReference>
<dbReference type="RefSeq" id="WP_168055654.1">
    <property type="nucleotide sequence ID" value="NZ_JAAOZT010000007.1"/>
</dbReference>
<dbReference type="InterPro" id="IPR007440">
    <property type="entry name" value="Chorismate--pyruvate_lyase"/>
</dbReference>
<evidence type="ECO:0000256" key="2">
    <source>
        <dbReference type="ARBA" id="ARBA00022688"/>
    </source>
</evidence>
<dbReference type="EC" id="4.1.3.40" evidence="5"/>
<feature type="binding site" evidence="5">
    <location>
        <position position="113"/>
    </location>
    <ligand>
        <name>substrate</name>
    </ligand>
</feature>
<dbReference type="PANTHER" id="PTHR38683">
    <property type="entry name" value="CHORISMATE PYRUVATE-LYASE"/>
    <property type="match status" value="1"/>
</dbReference>
<comment type="catalytic activity">
    <reaction evidence="5">
        <text>chorismate = 4-hydroxybenzoate + pyruvate</text>
        <dbReference type="Rhea" id="RHEA:16505"/>
        <dbReference type="ChEBI" id="CHEBI:15361"/>
        <dbReference type="ChEBI" id="CHEBI:17879"/>
        <dbReference type="ChEBI" id="CHEBI:29748"/>
        <dbReference type="EC" id="4.1.3.40"/>
    </reaction>
</comment>
<name>A0A840RWH5_9BURK</name>
<evidence type="ECO:0000313" key="7">
    <source>
        <dbReference type="Proteomes" id="UP000571084"/>
    </source>
</evidence>
<keyword evidence="2 5" id="KW-0831">Ubiquinone biosynthesis</keyword>
<keyword evidence="4 5" id="KW-0670">Pyruvate</keyword>
<dbReference type="Proteomes" id="UP000571084">
    <property type="component" value="Unassembled WGS sequence"/>
</dbReference>
<dbReference type="GO" id="GO:0005829">
    <property type="term" value="C:cytosol"/>
    <property type="evidence" value="ECO:0007669"/>
    <property type="project" value="TreeGrafter"/>
</dbReference>
<proteinExistence type="inferred from homology"/>
<dbReference type="Gene3D" id="3.40.1410.10">
    <property type="entry name" value="Chorismate lyase-like"/>
    <property type="match status" value="1"/>
</dbReference>
<comment type="function">
    <text evidence="5">Removes the pyruvyl group from chorismate, with concomitant aromatization of the ring, to provide 4-hydroxybenzoate (4HB) for the ubiquinone pathway.</text>
</comment>
<dbReference type="SUPFAM" id="SSF64288">
    <property type="entry name" value="Chorismate lyase-like"/>
    <property type="match status" value="1"/>
</dbReference>
<comment type="pathway">
    <text evidence="5">Cofactor biosynthesis; ubiquinone biosynthesis.</text>
</comment>
<feature type="binding site" evidence="5">
    <location>
        <position position="75"/>
    </location>
    <ligand>
        <name>substrate</name>
    </ligand>
</feature>
<organism evidence="6 7">
    <name type="scientific">Glaciimonas immobilis</name>
    <dbReference type="NCBI Taxonomy" id="728004"/>
    <lineage>
        <taxon>Bacteria</taxon>
        <taxon>Pseudomonadati</taxon>
        <taxon>Pseudomonadota</taxon>
        <taxon>Betaproteobacteria</taxon>
        <taxon>Burkholderiales</taxon>
        <taxon>Oxalobacteraceae</taxon>
        <taxon>Glaciimonas</taxon>
    </lineage>
</organism>
<comment type="subcellular location">
    <subcellularLocation>
        <location evidence="5">Cytoplasm</location>
    </subcellularLocation>
</comment>
<dbReference type="EMBL" id="JACHHQ010000005">
    <property type="protein sequence ID" value="MBB5200911.1"/>
    <property type="molecule type" value="Genomic_DNA"/>
</dbReference>
<comment type="similarity">
    <text evidence="5">Belongs to the UbiC family.</text>
</comment>
<evidence type="ECO:0000313" key="6">
    <source>
        <dbReference type="EMBL" id="MBB5200911.1"/>
    </source>
</evidence>
<evidence type="ECO:0000256" key="1">
    <source>
        <dbReference type="ARBA" id="ARBA00022490"/>
    </source>
</evidence>
<dbReference type="InterPro" id="IPR028978">
    <property type="entry name" value="Chorismate_lyase_/UTRA_dom_sf"/>
</dbReference>
<accession>A0A840RWH5</accession>
<dbReference type="Pfam" id="PF04345">
    <property type="entry name" value="Chor_lyase"/>
    <property type="match status" value="1"/>
</dbReference>
<keyword evidence="7" id="KW-1185">Reference proteome</keyword>
<comment type="caution">
    <text evidence="6">The sequence shown here is derived from an EMBL/GenBank/DDBJ whole genome shotgun (WGS) entry which is preliminary data.</text>
</comment>
<keyword evidence="1 5" id="KW-0963">Cytoplasm</keyword>
<evidence type="ECO:0000256" key="4">
    <source>
        <dbReference type="ARBA" id="ARBA00023317"/>
    </source>
</evidence>
<dbReference type="GO" id="GO:0008813">
    <property type="term" value="F:chorismate lyase activity"/>
    <property type="evidence" value="ECO:0007669"/>
    <property type="project" value="UniProtKB-UniRule"/>
</dbReference>
<dbReference type="AlphaFoldDB" id="A0A840RWH5"/>
<dbReference type="UniPathway" id="UPA00232"/>
<evidence type="ECO:0000256" key="5">
    <source>
        <dbReference type="HAMAP-Rule" id="MF_01632"/>
    </source>
</evidence>
<comment type="caution">
    <text evidence="5">Lacks conserved residue(s) required for the propagation of feature annotation.</text>
</comment>
<gene>
    <name evidence="5" type="primary">ubiC</name>
    <name evidence="6" type="ORF">HNR39_002753</name>
</gene>
<keyword evidence="3 5" id="KW-0456">Lyase</keyword>
<sequence>MARSAMFAKWHDHPNGVHPSAGMRGWLTDRASLTYKLIAHSTQFRVQRLHQHRALCLADEHTAILLPDRKKVQERDVLLFCDGRPMVLGHTVLSLASTTSEWPFFGSLGERSLGTTLFGDPLVARGKLQYARLYQDHPLVRRMCVATGVSKFPMPLFARRSTFRRKGGVMLVTEVFFPDIELLKRSLK</sequence>
<dbReference type="GO" id="GO:0042866">
    <property type="term" value="P:pyruvate biosynthetic process"/>
    <property type="evidence" value="ECO:0007669"/>
    <property type="project" value="UniProtKB-UniRule"/>
</dbReference>
<feature type="binding site" evidence="5">
    <location>
        <position position="174"/>
    </location>
    <ligand>
        <name>substrate</name>
    </ligand>
</feature>
<dbReference type="HAMAP" id="MF_01632">
    <property type="entry name" value="UbiC"/>
    <property type="match status" value="1"/>
</dbReference>
<reference evidence="6 7" key="1">
    <citation type="submission" date="2020-08" db="EMBL/GenBank/DDBJ databases">
        <title>Genomic Encyclopedia of Type Strains, Phase IV (KMG-IV): sequencing the most valuable type-strain genomes for metagenomic binning, comparative biology and taxonomic classification.</title>
        <authorList>
            <person name="Goeker M."/>
        </authorList>
    </citation>
    <scope>NUCLEOTIDE SEQUENCE [LARGE SCALE GENOMIC DNA]</scope>
    <source>
        <strain evidence="6 7">DSM 23240</strain>
    </source>
</reference>